<reference evidence="4" key="1">
    <citation type="journal article" date="2019" name="Int. J. Syst. Evol. Microbiol.">
        <title>The Global Catalogue of Microorganisms (GCM) 10K type strain sequencing project: providing services to taxonomists for standard genome sequencing and annotation.</title>
        <authorList>
            <consortium name="The Broad Institute Genomics Platform"/>
            <consortium name="The Broad Institute Genome Sequencing Center for Infectious Disease"/>
            <person name="Wu L."/>
            <person name="Ma J."/>
        </authorList>
    </citation>
    <scope>NUCLEOTIDE SEQUENCE [LARGE SCALE GENOMIC DNA]</scope>
    <source>
        <strain evidence="4">CCM 7327</strain>
    </source>
</reference>
<dbReference type="EMBL" id="BMDU01000008">
    <property type="protein sequence ID" value="GGA00378.1"/>
    <property type="molecule type" value="Genomic_DNA"/>
</dbReference>
<dbReference type="InterPro" id="IPR047650">
    <property type="entry name" value="Transpos_IS110"/>
</dbReference>
<comment type="caution">
    <text evidence="3">The sequence shown here is derived from an EMBL/GenBank/DDBJ whole genome shotgun (WGS) entry which is preliminary data.</text>
</comment>
<keyword evidence="4" id="KW-1185">Reference proteome</keyword>
<dbReference type="Pfam" id="PF02371">
    <property type="entry name" value="Transposase_20"/>
    <property type="match status" value="1"/>
</dbReference>
<dbReference type="InterPro" id="IPR003346">
    <property type="entry name" value="Transposase_20"/>
</dbReference>
<sequence>MAGHQAEADKIAQRIGKGQDLGRHAPFGTTNGLALSPPLWMARPLPKLGAVRCDLADLEGRMMRIAMLGVDLGKNSCSLVGLDEAGKVVLRRRMRRETVIAFAGKLPTCVVAMEACCGAHHMGRILAGQGHEVRLMSPEYVRPYVKAQKNDDRDAEAIAEAATRPTMRFVTLKSEEQLDMQTLHRVRDRLVAERTSLMNQIRSLLLERGHVVPQGRARLAAALVDLLDGLEPRLSTRMAMLVGDMRDRWRSLDERIATFDREFAQAAEQDGQARRLLTIPGIGALNATALVAAVGDAGTFARGRDLAAWLGLVPRQATTGGKPKLLGITKRGSRYLRKLLIQGARSAMPTLRKTDTRLGAWLRGLLARAHPNTAVVALAAKLARIVWALLRHERTYHMPALSA</sequence>
<accession>A0ABQ1F5Y6</accession>
<gene>
    <name evidence="3" type="ORF">GCM10019071_33650</name>
</gene>
<dbReference type="NCBIfam" id="NF033542">
    <property type="entry name" value="transpos_IS110"/>
    <property type="match status" value="1"/>
</dbReference>
<dbReference type="PANTHER" id="PTHR33055:SF3">
    <property type="entry name" value="PUTATIVE TRANSPOSASE FOR IS117-RELATED"/>
    <property type="match status" value="1"/>
</dbReference>
<evidence type="ECO:0000313" key="3">
    <source>
        <dbReference type="EMBL" id="GGA00378.1"/>
    </source>
</evidence>
<dbReference type="InterPro" id="IPR002525">
    <property type="entry name" value="Transp_IS110-like_N"/>
</dbReference>
<dbReference type="PANTHER" id="PTHR33055">
    <property type="entry name" value="TRANSPOSASE FOR INSERTION SEQUENCE ELEMENT IS1111A"/>
    <property type="match status" value="1"/>
</dbReference>
<feature type="domain" description="Transposase IS116/IS110/IS902 C-terminal" evidence="2">
    <location>
        <begin position="274"/>
        <end position="348"/>
    </location>
</feature>
<protein>
    <submittedName>
        <fullName evidence="3">IS110 family transposase</fullName>
    </submittedName>
</protein>
<proteinExistence type="predicted"/>
<evidence type="ECO:0000259" key="2">
    <source>
        <dbReference type="Pfam" id="PF02371"/>
    </source>
</evidence>
<dbReference type="Pfam" id="PF01548">
    <property type="entry name" value="DEDD_Tnp_IS110"/>
    <property type="match status" value="1"/>
</dbReference>
<feature type="domain" description="Transposase IS110-like N-terminal" evidence="1">
    <location>
        <begin position="68"/>
        <end position="206"/>
    </location>
</feature>
<organism evidence="3 4">
    <name type="scientific">Sphingobium fuliginis (strain ATCC 27551)</name>
    <dbReference type="NCBI Taxonomy" id="336203"/>
    <lineage>
        <taxon>Bacteria</taxon>
        <taxon>Pseudomonadati</taxon>
        <taxon>Pseudomonadota</taxon>
        <taxon>Alphaproteobacteria</taxon>
        <taxon>Sphingomonadales</taxon>
        <taxon>Sphingomonadaceae</taxon>
        <taxon>Sphingobium</taxon>
    </lineage>
</organism>
<name>A0ABQ1F5Y6_SPHSA</name>
<dbReference type="Proteomes" id="UP000628109">
    <property type="component" value="Unassembled WGS sequence"/>
</dbReference>
<evidence type="ECO:0000313" key="4">
    <source>
        <dbReference type="Proteomes" id="UP000628109"/>
    </source>
</evidence>
<evidence type="ECO:0000259" key="1">
    <source>
        <dbReference type="Pfam" id="PF01548"/>
    </source>
</evidence>